<feature type="transmembrane region" description="Helical" evidence="1">
    <location>
        <begin position="133"/>
        <end position="154"/>
    </location>
</feature>
<dbReference type="EMBL" id="FWXJ01000011">
    <property type="protein sequence ID" value="SMC66860.1"/>
    <property type="molecule type" value="Genomic_DNA"/>
</dbReference>
<proteinExistence type="predicted"/>
<accession>A0A1W2B241</accession>
<dbReference type="STRING" id="1938817.SAMN06296008_11141"/>
<feature type="transmembrane region" description="Helical" evidence="1">
    <location>
        <begin position="105"/>
        <end position="127"/>
    </location>
</feature>
<evidence type="ECO:0000313" key="2">
    <source>
        <dbReference type="EMBL" id="SMC66860.1"/>
    </source>
</evidence>
<keyword evidence="1" id="KW-0472">Membrane</keyword>
<dbReference type="RefSeq" id="WP_084284349.1">
    <property type="nucleotide sequence ID" value="NZ_FWXJ01000011.1"/>
</dbReference>
<reference evidence="2 3" key="1">
    <citation type="submission" date="2017-04" db="EMBL/GenBank/DDBJ databases">
        <authorList>
            <person name="Afonso C.L."/>
            <person name="Miller P.J."/>
            <person name="Scott M.A."/>
            <person name="Spackman E."/>
            <person name="Goraichik I."/>
            <person name="Dimitrov K.M."/>
            <person name="Suarez D.L."/>
            <person name="Swayne D.E."/>
        </authorList>
    </citation>
    <scope>NUCLEOTIDE SEQUENCE [LARGE SCALE GENOMIC DNA]</scope>
    <source>
        <strain evidence="2 3">VK13</strain>
    </source>
</reference>
<dbReference type="OrthoDB" id="9131821at2"/>
<name>A0A1W2B241_9BURK</name>
<sequence length="166" mass="18860">MKFFNPELLTGSSLLVYSGTVDHFSEDIEIQKDPSSNDPSTMDSIRTTYRAQFRIQGKQIVAEFSDSVMIKNGDQISVCGTEKNGQLHVLSFKNHTQNISQHSSIWWLNLSLGVLLLGFTFYIYFYVIQSPMFIEQLFVTVFTFAGGYMIYRGLLIQKAIGLMKTS</sequence>
<keyword evidence="1" id="KW-1133">Transmembrane helix</keyword>
<dbReference type="AlphaFoldDB" id="A0A1W2B241"/>
<evidence type="ECO:0000313" key="3">
    <source>
        <dbReference type="Proteomes" id="UP000192708"/>
    </source>
</evidence>
<gene>
    <name evidence="2" type="ORF">SAMN06296008_11141</name>
</gene>
<protein>
    <submittedName>
        <fullName evidence="2">Uncharacterized protein</fullName>
    </submittedName>
</protein>
<keyword evidence="3" id="KW-1185">Reference proteome</keyword>
<evidence type="ECO:0000256" key="1">
    <source>
        <dbReference type="SAM" id="Phobius"/>
    </source>
</evidence>
<keyword evidence="1" id="KW-0812">Transmembrane</keyword>
<organism evidence="2 3">
    <name type="scientific">Polynucleobacter kasalickyi</name>
    <dbReference type="NCBI Taxonomy" id="1938817"/>
    <lineage>
        <taxon>Bacteria</taxon>
        <taxon>Pseudomonadati</taxon>
        <taxon>Pseudomonadota</taxon>
        <taxon>Betaproteobacteria</taxon>
        <taxon>Burkholderiales</taxon>
        <taxon>Burkholderiaceae</taxon>
        <taxon>Polynucleobacter</taxon>
    </lineage>
</organism>
<dbReference type="Proteomes" id="UP000192708">
    <property type="component" value="Unassembled WGS sequence"/>
</dbReference>